<gene>
    <name evidence="1" type="ORF">EVAR_41100_1</name>
</gene>
<name>A0A4C1XAB2_EUMVA</name>
<protein>
    <submittedName>
        <fullName evidence="1">Uncharacterized protein</fullName>
    </submittedName>
</protein>
<comment type="caution">
    <text evidence="1">The sequence shown here is derived from an EMBL/GenBank/DDBJ whole genome shotgun (WGS) entry which is preliminary data.</text>
</comment>
<evidence type="ECO:0000313" key="2">
    <source>
        <dbReference type="Proteomes" id="UP000299102"/>
    </source>
</evidence>
<reference evidence="1 2" key="1">
    <citation type="journal article" date="2019" name="Commun. Biol.">
        <title>The bagworm genome reveals a unique fibroin gene that provides high tensile strength.</title>
        <authorList>
            <person name="Kono N."/>
            <person name="Nakamura H."/>
            <person name="Ohtoshi R."/>
            <person name="Tomita M."/>
            <person name="Numata K."/>
            <person name="Arakawa K."/>
        </authorList>
    </citation>
    <scope>NUCLEOTIDE SEQUENCE [LARGE SCALE GENOMIC DNA]</scope>
</reference>
<organism evidence="1 2">
    <name type="scientific">Eumeta variegata</name>
    <name type="common">Bagworm moth</name>
    <name type="synonym">Eumeta japonica</name>
    <dbReference type="NCBI Taxonomy" id="151549"/>
    <lineage>
        <taxon>Eukaryota</taxon>
        <taxon>Metazoa</taxon>
        <taxon>Ecdysozoa</taxon>
        <taxon>Arthropoda</taxon>
        <taxon>Hexapoda</taxon>
        <taxon>Insecta</taxon>
        <taxon>Pterygota</taxon>
        <taxon>Neoptera</taxon>
        <taxon>Endopterygota</taxon>
        <taxon>Lepidoptera</taxon>
        <taxon>Glossata</taxon>
        <taxon>Ditrysia</taxon>
        <taxon>Tineoidea</taxon>
        <taxon>Psychidae</taxon>
        <taxon>Oiketicinae</taxon>
        <taxon>Eumeta</taxon>
    </lineage>
</organism>
<accession>A0A4C1XAB2</accession>
<keyword evidence="2" id="KW-1185">Reference proteome</keyword>
<dbReference type="EMBL" id="BGZK01000795">
    <property type="protein sequence ID" value="GBP60761.1"/>
    <property type="molecule type" value="Genomic_DNA"/>
</dbReference>
<sequence length="137" mass="14888">MRVGEGRRAGKDPGCCAGSSYLANASQIHRAQPATPLGHKSYSLCDCNATYAACTPLCYPRLEDCKGGELESTAPKRSVPQNSALDRLAAPTSDAALKNRYLREFLRRSALEQQPLLVLPINRLLGENRSPVSERSD</sequence>
<dbReference type="Proteomes" id="UP000299102">
    <property type="component" value="Unassembled WGS sequence"/>
</dbReference>
<proteinExistence type="predicted"/>
<dbReference type="AlphaFoldDB" id="A0A4C1XAB2"/>
<evidence type="ECO:0000313" key="1">
    <source>
        <dbReference type="EMBL" id="GBP60761.1"/>
    </source>
</evidence>